<dbReference type="InterPro" id="IPR022555">
    <property type="entry name" value="DUF2577"/>
</dbReference>
<dbReference type="KEGG" id="csr:Cspa_c27050"/>
<evidence type="ECO:0000313" key="2">
    <source>
        <dbReference type="Proteomes" id="UP000011728"/>
    </source>
</evidence>
<protein>
    <submittedName>
        <fullName evidence="1">Uncharacterized protein</fullName>
    </submittedName>
</protein>
<dbReference type="HOGENOM" id="CLU_2080646_0_0_9"/>
<accession>M1LTV0</accession>
<keyword evidence="2" id="KW-1185">Reference proteome</keyword>
<sequence>MPKSFGDQFWEEIEKHRSKNKIDEPFEIGKVISEDPLIIEIEGLPLYRNNLYINPSLLPWDEEVKAITTTVSEHNHQIILIQHFSKLKIDSYVACYGIEYNDISKTYQKYVVLEVVQ</sequence>
<gene>
    <name evidence="1" type="ORF">Cspa_c27050</name>
</gene>
<organism evidence="1 2">
    <name type="scientific">Clostridium saccharoperbutylacetonicum N1-4(HMT)</name>
    <dbReference type="NCBI Taxonomy" id="931276"/>
    <lineage>
        <taxon>Bacteria</taxon>
        <taxon>Bacillati</taxon>
        <taxon>Bacillota</taxon>
        <taxon>Clostridia</taxon>
        <taxon>Eubacteriales</taxon>
        <taxon>Clostridiaceae</taxon>
        <taxon>Clostridium</taxon>
    </lineage>
</organism>
<dbReference type="PATRIC" id="fig|931276.5.peg.2717"/>
<dbReference type="RefSeq" id="WP_015392789.1">
    <property type="nucleotide sequence ID" value="NC_020291.1"/>
</dbReference>
<evidence type="ECO:0000313" key="1">
    <source>
        <dbReference type="EMBL" id="AGF56470.1"/>
    </source>
</evidence>
<dbReference type="eggNOG" id="ENOG50327FU">
    <property type="taxonomic scope" value="Bacteria"/>
</dbReference>
<reference evidence="1 2" key="1">
    <citation type="submission" date="2013-02" db="EMBL/GenBank/DDBJ databases">
        <title>Genome sequence of Clostridium saccharoperbutylacetonicum N1-4(HMT).</title>
        <authorList>
            <person name="Poehlein A."/>
            <person name="Daniel R."/>
        </authorList>
    </citation>
    <scope>NUCLEOTIDE SEQUENCE [LARGE SCALE GENOMIC DNA]</scope>
    <source>
        <strain evidence="2">N1-4(HMT)</strain>
    </source>
</reference>
<dbReference type="AlphaFoldDB" id="M1LTV0"/>
<proteinExistence type="predicted"/>
<name>M1LTV0_9CLOT</name>
<dbReference type="Pfam" id="PF10844">
    <property type="entry name" value="DUF2577"/>
    <property type="match status" value="1"/>
</dbReference>
<dbReference type="Proteomes" id="UP000011728">
    <property type="component" value="Chromosome"/>
</dbReference>
<dbReference type="EMBL" id="CP004121">
    <property type="protein sequence ID" value="AGF56470.1"/>
    <property type="molecule type" value="Genomic_DNA"/>
</dbReference>
<dbReference type="OrthoDB" id="1908948at2"/>